<feature type="domain" description="HTH tetR-type" evidence="6">
    <location>
        <begin position="15"/>
        <end position="73"/>
    </location>
</feature>
<reference evidence="8" key="1">
    <citation type="submission" date="2021-05" db="EMBL/GenBank/DDBJ databases">
        <title>Direct Submission.</title>
        <authorList>
            <person name="Li K."/>
            <person name="Gao J."/>
        </authorList>
    </citation>
    <scope>NUCLEOTIDE SEQUENCE [LARGE SCALE GENOMIC DNA]</scope>
    <source>
        <strain evidence="8">HDS12</strain>
    </source>
</reference>
<dbReference type="InterPro" id="IPR009057">
    <property type="entry name" value="Homeodomain-like_sf"/>
</dbReference>
<keyword evidence="3" id="KW-0804">Transcription</keyword>
<evidence type="ECO:0000256" key="1">
    <source>
        <dbReference type="ARBA" id="ARBA00023015"/>
    </source>
</evidence>
<evidence type="ECO:0000256" key="2">
    <source>
        <dbReference type="ARBA" id="ARBA00023125"/>
    </source>
</evidence>
<keyword evidence="8" id="KW-1185">Reference proteome</keyword>
<dbReference type="PROSITE" id="PS50977">
    <property type="entry name" value="HTH_TETR_2"/>
    <property type="match status" value="1"/>
</dbReference>
<dbReference type="Pfam" id="PF00440">
    <property type="entry name" value="TetR_N"/>
    <property type="match status" value="1"/>
</dbReference>
<dbReference type="RefSeq" id="WP_212643267.1">
    <property type="nucleotide sequence ID" value="NZ_CP074132.1"/>
</dbReference>
<protein>
    <submittedName>
        <fullName evidence="7">TetR/AcrR family transcriptional regulator</fullName>
    </submittedName>
</protein>
<evidence type="ECO:0000259" key="6">
    <source>
        <dbReference type="PROSITE" id="PS50977"/>
    </source>
</evidence>
<dbReference type="Proteomes" id="UP000678016">
    <property type="component" value="Chromosome"/>
</dbReference>
<dbReference type="InterPro" id="IPR001647">
    <property type="entry name" value="HTH_TetR"/>
</dbReference>
<gene>
    <name evidence="7" type="ORF">KGD83_08335</name>
</gene>
<accession>A0ABX8CBW6</accession>
<evidence type="ECO:0000256" key="4">
    <source>
        <dbReference type="PROSITE-ProRule" id="PRU00335"/>
    </source>
</evidence>
<evidence type="ECO:0000313" key="7">
    <source>
        <dbReference type="EMBL" id="QUX30508.1"/>
    </source>
</evidence>
<name>A0ABX8CBW6_9ACTN</name>
<dbReference type="EMBL" id="CP074132">
    <property type="protein sequence ID" value="QUX30508.1"/>
    <property type="molecule type" value="Genomic_DNA"/>
</dbReference>
<sequence length="214" mass="23072">MVKSAPSDEETRTRARTRRAILEAAVEVLGENSSAPLSQVARTAGVARSTLQRYFAERADLVCALGEYADELINEATERARTTEGTGLEAFGRLVPEYFGLQKVIMLTFGSDDSWDEVLEEECGEADRALFALVERGHADGSIDPRITPIWAQQLLWSGLYAAWAYVSVSRTPAYESLNLCVYSLVKAVSNPGRDGAGDRPGAARGRASAPGGA</sequence>
<feature type="DNA-binding region" description="H-T-H motif" evidence="4">
    <location>
        <begin position="36"/>
        <end position="55"/>
    </location>
</feature>
<feature type="region of interest" description="Disordered" evidence="5">
    <location>
        <begin position="194"/>
        <end position="214"/>
    </location>
</feature>
<evidence type="ECO:0000313" key="8">
    <source>
        <dbReference type="Proteomes" id="UP000678016"/>
    </source>
</evidence>
<keyword evidence="2 4" id="KW-0238">DNA-binding</keyword>
<keyword evidence="1" id="KW-0805">Transcription regulation</keyword>
<evidence type="ECO:0000256" key="5">
    <source>
        <dbReference type="SAM" id="MobiDB-lite"/>
    </source>
</evidence>
<dbReference type="PANTHER" id="PTHR30055:SF234">
    <property type="entry name" value="HTH-TYPE TRANSCRIPTIONAL REGULATOR BETI"/>
    <property type="match status" value="1"/>
</dbReference>
<dbReference type="SUPFAM" id="SSF46689">
    <property type="entry name" value="Homeodomain-like"/>
    <property type="match status" value="1"/>
</dbReference>
<dbReference type="Gene3D" id="1.10.357.10">
    <property type="entry name" value="Tetracycline Repressor, domain 2"/>
    <property type="match status" value="1"/>
</dbReference>
<proteinExistence type="predicted"/>
<feature type="compositionally biased region" description="Low complexity" evidence="5">
    <location>
        <begin position="200"/>
        <end position="214"/>
    </location>
</feature>
<evidence type="ECO:0000256" key="3">
    <source>
        <dbReference type="ARBA" id="ARBA00023163"/>
    </source>
</evidence>
<organism evidence="7 8">
    <name type="scientific">Nocardiopsis akebiae</name>
    <dbReference type="NCBI Taxonomy" id="2831968"/>
    <lineage>
        <taxon>Bacteria</taxon>
        <taxon>Bacillati</taxon>
        <taxon>Actinomycetota</taxon>
        <taxon>Actinomycetes</taxon>
        <taxon>Streptosporangiales</taxon>
        <taxon>Nocardiopsidaceae</taxon>
        <taxon>Nocardiopsis</taxon>
    </lineage>
</organism>
<dbReference type="InterPro" id="IPR050109">
    <property type="entry name" value="HTH-type_TetR-like_transc_reg"/>
</dbReference>
<dbReference type="PANTHER" id="PTHR30055">
    <property type="entry name" value="HTH-TYPE TRANSCRIPTIONAL REGULATOR RUTR"/>
    <property type="match status" value="1"/>
</dbReference>